<dbReference type="EMBL" id="JARQAI010000003">
    <property type="protein sequence ID" value="MDT2736373.1"/>
    <property type="molecule type" value="Genomic_DNA"/>
</dbReference>
<proteinExistence type="predicted"/>
<organism evidence="1 2">
    <name type="scientific">Enterococcus pseudoavium</name>
    <dbReference type="NCBI Taxonomy" id="44007"/>
    <lineage>
        <taxon>Bacteria</taxon>
        <taxon>Bacillati</taxon>
        <taxon>Bacillota</taxon>
        <taxon>Bacilli</taxon>
        <taxon>Lactobacillales</taxon>
        <taxon>Enterococcaceae</taxon>
        <taxon>Enterococcus</taxon>
    </lineage>
</organism>
<dbReference type="Proteomes" id="UP001180842">
    <property type="component" value="Unassembled WGS sequence"/>
</dbReference>
<gene>
    <name evidence="1" type="ORF">P7H00_04365</name>
</gene>
<evidence type="ECO:0000313" key="1">
    <source>
        <dbReference type="EMBL" id="MDT2736373.1"/>
    </source>
</evidence>
<protein>
    <submittedName>
        <fullName evidence="1">Uncharacterized protein</fullName>
    </submittedName>
</protein>
<comment type="caution">
    <text evidence="1">The sequence shown here is derived from an EMBL/GenBank/DDBJ whole genome shotgun (WGS) entry which is preliminary data.</text>
</comment>
<evidence type="ECO:0000313" key="2">
    <source>
        <dbReference type="Proteomes" id="UP001180842"/>
    </source>
</evidence>
<dbReference type="RefSeq" id="WP_311796700.1">
    <property type="nucleotide sequence ID" value="NZ_JARQAI010000003.1"/>
</dbReference>
<name>A0AAE4HZW2_9ENTE</name>
<dbReference type="AlphaFoldDB" id="A0AAE4HZW2"/>
<reference evidence="1" key="1">
    <citation type="submission" date="2023-03" db="EMBL/GenBank/DDBJ databases">
        <authorList>
            <person name="Shen W."/>
            <person name="Cai J."/>
        </authorList>
    </citation>
    <scope>NUCLEOTIDE SEQUENCE</scope>
    <source>
        <strain evidence="1">P69-2</strain>
    </source>
</reference>
<accession>A0AAE4HZW2</accession>
<sequence length="106" mass="12384">MTDSFEYKGLTITATDLAFNDKELQKLLTFEGAITHERLKGYHFHYYLMPEFDLNGLLEKLGEAERKAKRIYHIKGQLVASDLKDMNVDGYYMATNWGFMQVDNHK</sequence>